<proteinExistence type="predicted"/>
<organism evidence="2 3">
    <name type="scientific">Knipowitschia caucasica</name>
    <name type="common">Caucasian dwarf goby</name>
    <name type="synonym">Pomatoschistus caucasicus</name>
    <dbReference type="NCBI Taxonomy" id="637954"/>
    <lineage>
        <taxon>Eukaryota</taxon>
        <taxon>Metazoa</taxon>
        <taxon>Chordata</taxon>
        <taxon>Craniata</taxon>
        <taxon>Vertebrata</taxon>
        <taxon>Euteleostomi</taxon>
        <taxon>Actinopterygii</taxon>
        <taxon>Neopterygii</taxon>
        <taxon>Teleostei</taxon>
        <taxon>Neoteleostei</taxon>
        <taxon>Acanthomorphata</taxon>
        <taxon>Gobiaria</taxon>
        <taxon>Gobiiformes</taxon>
        <taxon>Gobioidei</taxon>
        <taxon>Gobiidae</taxon>
        <taxon>Gobiinae</taxon>
        <taxon>Knipowitschia</taxon>
    </lineage>
</organism>
<evidence type="ECO:0000313" key="3">
    <source>
        <dbReference type="Proteomes" id="UP001497482"/>
    </source>
</evidence>
<accession>A0AAV2JCB3</accession>
<feature type="compositionally biased region" description="Basic and acidic residues" evidence="1">
    <location>
        <begin position="111"/>
        <end position="129"/>
    </location>
</feature>
<reference evidence="2 3" key="1">
    <citation type="submission" date="2024-04" db="EMBL/GenBank/DDBJ databases">
        <authorList>
            <person name="Waldvogel A.-M."/>
            <person name="Schoenle A."/>
        </authorList>
    </citation>
    <scope>NUCLEOTIDE SEQUENCE [LARGE SCALE GENOMIC DNA]</scope>
</reference>
<feature type="region of interest" description="Disordered" evidence="1">
    <location>
        <begin position="1"/>
        <end position="20"/>
    </location>
</feature>
<feature type="compositionally biased region" description="Basic and acidic residues" evidence="1">
    <location>
        <begin position="259"/>
        <end position="273"/>
    </location>
</feature>
<feature type="region of interest" description="Disordered" evidence="1">
    <location>
        <begin position="110"/>
        <end position="129"/>
    </location>
</feature>
<evidence type="ECO:0000313" key="2">
    <source>
        <dbReference type="EMBL" id="CAL1572994.1"/>
    </source>
</evidence>
<protein>
    <submittedName>
        <fullName evidence="2">Uncharacterized protein</fullName>
    </submittedName>
</protein>
<feature type="compositionally biased region" description="Basic residues" evidence="1">
    <location>
        <begin position="207"/>
        <end position="221"/>
    </location>
</feature>
<feature type="region of interest" description="Disordered" evidence="1">
    <location>
        <begin position="163"/>
        <end position="279"/>
    </location>
</feature>
<gene>
    <name evidence="2" type="ORF">KC01_LOCUS4967</name>
</gene>
<feature type="compositionally biased region" description="Acidic residues" evidence="1">
    <location>
        <begin position="178"/>
        <end position="196"/>
    </location>
</feature>
<dbReference type="AlphaFoldDB" id="A0AAV2JCB3"/>
<dbReference type="Proteomes" id="UP001497482">
    <property type="component" value="Chromosome 11"/>
</dbReference>
<sequence length="345" mass="38081">MHEGPVAAPRCNRPAHPPGHPLSLCSNGKVKLKACNNHHPHPHAMSGPVHVLKCDSPDSNTKRSETSPLLACGTMEDPSIADVEIVEATEIYCGEAVLSQVGANMNGFTAKDGDKTCENNGKDEDSTQEDWTHDLLRIVKHKPSAIVFSDFNQKPESRAALANESLQLKEVSSSTETTEGEEDEEDEEEEEEDDFPEASQYKEFLVSRHRRNSSRNRKCLRKKQDAHPSSNAGWQKTTAHNSSSRSTSSSCKGRVQSTSRDEKRQQGREKEGAGGDSMTILMKKLDQINHEIRDASSSPSDDEQNGEHTHNQVFYVSAATLVQQASSIFNDGCVRSEECFCDLTE</sequence>
<feature type="compositionally biased region" description="Polar residues" evidence="1">
    <location>
        <begin position="164"/>
        <end position="174"/>
    </location>
</feature>
<keyword evidence="3" id="KW-1185">Reference proteome</keyword>
<name>A0AAV2JCB3_KNICA</name>
<evidence type="ECO:0000256" key="1">
    <source>
        <dbReference type="SAM" id="MobiDB-lite"/>
    </source>
</evidence>
<feature type="compositionally biased region" description="Polar residues" evidence="1">
    <location>
        <begin position="227"/>
        <end position="241"/>
    </location>
</feature>
<dbReference type="EMBL" id="OZ035833">
    <property type="protein sequence ID" value="CAL1572994.1"/>
    <property type="molecule type" value="Genomic_DNA"/>
</dbReference>